<evidence type="ECO:0000313" key="2">
    <source>
        <dbReference type="EMBL" id="QJS13804.1"/>
    </source>
</evidence>
<keyword evidence="3" id="KW-1185">Reference proteome</keyword>
<evidence type="ECO:0000313" key="3">
    <source>
        <dbReference type="Proteomes" id="UP000502641"/>
    </source>
</evidence>
<dbReference type="AlphaFoldDB" id="A0A6M4PT45"/>
<protein>
    <submittedName>
        <fullName evidence="2">TniQ family protein</fullName>
    </submittedName>
</protein>
<dbReference type="EMBL" id="CP053189">
    <property type="protein sequence ID" value="QJS13804.1"/>
    <property type="molecule type" value="Genomic_DNA"/>
</dbReference>
<organism evidence="2 3">
    <name type="scientific">Streptomyces argyrophylli</name>
    <dbReference type="NCBI Taxonomy" id="2726118"/>
    <lineage>
        <taxon>Bacteria</taxon>
        <taxon>Bacillati</taxon>
        <taxon>Actinomycetota</taxon>
        <taxon>Actinomycetes</taxon>
        <taxon>Kitasatosporales</taxon>
        <taxon>Streptomycetaceae</taxon>
        <taxon>Streptomyces</taxon>
    </lineage>
</organism>
<accession>A0A6M4PT45</accession>
<name>A0A6M4PT45_9ACTN</name>
<reference evidence="2 3" key="1">
    <citation type="submission" date="2020-05" db="EMBL/GenBank/DDBJ databases">
        <authorList>
            <person name="Li K."/>
        </authorList>
    </citation>
    <scope>NUCLEOTIDE SEQUENCE [LARGE SCALE GENOMIC DNA]</scope>
    <source>
        <strain evidence="3">jing01</strain>
    </source>
</reference>
<dbReference type="InterPro" id="IPR009492">
    <property type="entry name" value="TniQ"/>
</dbReference>
<proteinExistence type="predicted"/>
<gene>
    <name evidence="2" type="ORF">HKX69_33470</name>
</gene>
<evidence type="ECO:0000259" key="1">
    <source>
        <dbReference type="Pfam" id="PF06527"/>
    </source>
</evidence>
<dbReference type="Proteomes" id="UP000502641">
    <property type="component" value="Chromosome"/>
</dbReference>
<dbReference type="KEGG" id="sarg:HKX69_33470"/>
<feature type="domain" description="TniQ" evidence="1">
    <location>
        <begin position="12"/>
        <end position="159"/>
    </location>
</feature>
<sequence>MTATAHRPLARSLDPLPGESLSGFILRLAYRLDITPHRVATLCGLECRSDGVPQDQLRGLSPDVAQRLATAAQLTVPETHALTLEAIARAYSPLAKLRAGGDRTRSKSNIDWAVNPVSRYCPDCLKGDASPIQDAFGGAWQLRWHLPVVFACTKHQCLLEHTCPHCAQPLSGRVARRYVLFQSPHVSGLHPAQCRSQALGVARRHHGPATPCAARLDTPRTPTAALSAEDLARTLRLQERLDHRLAPDTPNKEYSGDGQDTYFSDLVLTAKLITLSWPLGASLLPSSPLMDLVDQCAAPPSHSSEALQAQRSAPHRAACSAALLLAAATALGDRDLASLRERVEPLARAVYRRSTSTGNKLFRKSDASAVLLRATAPRVYGVQKRPALRTTPCLYGYRVEEIPPLLLRDWYETHLRPLTQQFTEITGRFERHLRWAGSLRLAELVTGQGWRACAPALGIPERSAMRTMNVLGQQMTDAGLWPVFESAIDDVALLLHNQDRRVDYSNRRRLTSNWRLSHGQWMRICADISGLEVRGASGDPCVGEAIIWSWANEASYLHSPTVTQRRSMCQVPDRITDEIGSIIRRQRPSFVALSRRLKLYADRLGQACDRGALHADMPTTADALLNSAYQCVPIR</sequence>
<dbReference type="Pfam" id="PF06527">
    <property type="entry name" value="TniQ"/>
    <property type="match status" value="1"/>
</dbReference>